<dbReference type="InterPro" id="IPR005225">
    <property type="entry name" value="Small_GTP-bd"/>
</dbReference>
<evidence type="ECO:0000256" key="2">
    <source>
        <dbReference type="ARBA" id="ARBA00004429"/>
    </source>
</evidence>
<keyword evidence="5 17" id="KW-0410">Iron transport</keyword>
<evidence type="ECO:0000256" key="6">
    <source>
        <dbReference type="ARBA" id="ARBA00022519"/>
    </source>
</evidence>
<dbReference type="InterPro" id="IPR011640">
    <property type="entry name" value="Fe2_transport_prot_B_C"/>
</dbReference>
<proteinExistence type="inferred from homology"/>
<dbReference type="InterPro" id="IPR050860">
    <property type="entry name" value="FeoB_GTPase"/>
</dbReference>
<dbReference type="SUPFAM" id="SSF52540">
    <property type="entry name" value="P-loop containing nucleoside triphosphate hydrolases"/>
    <property type="match status" value="1"/>
</dbReference>
<dbReference type="PRINTS" id="PR00326">
    <property type="entry name" value="GTP1OBG"/>
</dbReference>
<evidence type="ECO:0000256" key="5">
    <source>
        <dbReference type="ARBA" id="ARBA00022496"/>
    </source>
</evidence>
<dbReference type="Gene3D" id="3.40.50.300">
    <property type="entry name" value="P-loop containing nucleotide triphosphate hydrolases"/>
    <property type="match status" value="1"/>
</dbReference>
<feature type="transmembrane region" description="Helical" evidence="17">
    <location>
        <begin position="294"/>
        <end position="314"/>
    </location>
</feature>
<organism evidence="19 20">
    <name type="scientific">[Clostridium] polysaccharolyticum</name>
    <dbReference type="NCBI Taxonomy" id="29364"/>
    <lineage>
        <taxon>Bacteria</taxon>
        <taxon>Bacillati</taxon>
        <taxon>Bacillota</taxon>
        <taxon>Clostridia</taxon>
        <taxon>Lachnospirales</taxon>
        <taxon>Lachnospiraceae</taxon>
    </lineage>
</organism>
<feature type="transmembrane region" description="Helical" evidence="17">
    <location>
        <begin position="547"/>
        <end position="568"/>
    </location>
</feature>
<keyword evidence="20" id="KW-1185">Reference proteome</keyword>
<feature type="binding site" evidence="15">
    <location>
        <begin position="117"/>
        <end position="120"/>
    </location>
    <ligand>
        <name>GTP</name>
        <dbReference type="ChEBI" id="CHEBI:37565"/>
        <label>1</label>
    </ligand>
</feature>
<name>A0A1I0D0Y4_9FIRM</name>
<keyword evidence="16" id="KW-0460">Magnesium</keyword>
<dbReference type="Pfam" id="PF02421">
    <property type="entry name" value="FeoB_N"/>
    <property type="match status" value="1"/>
</dbReference>
<evidence type="ECO:0000256" key="16">
    <source>
        <dbReference type="PIRSR" id="PIRSR603373-2"/>
    </source>
</evidence>
<evidence type="ECO:0000256" key="17">
    <source>
        <dbReference type="RuleBase" id="RU362098"/>
    </source>
</evidence>
<comment type="function">
    <text evidence="1 17">Probable transporter of a GTP-driven Fe(2+) uptake system.</text>
</comment>
<evidence type="ECO:0000256" key="11">
    <source>
        <dbReference type="ARBA" id="ARBA00023065"/>
    </source>
</evidence>
<dbReference type="Pfam" id="PF07670">
    <property type="entry name" value="Gate"/>
    <property type="match status" value="2"/>
</dbReference>
<gene>
    <name evidence="19" type="ORF">SAMN04487772_11253</name>
</gene>
<evidence type="ECO:0000313" key="20">
    <source>
        <dbReference type="Proteomes" id="UP000199800"/>
    </source>
</evidence>
<dbReference type="STRING" id="29364.SAMN04487772_11253"/>
<evidence type="ECO:0000256" key="3">
    <source>
        <dbReference type="ARBA" id="ARBA00022448"/>
    </source>
</evidence>
<dbReference type="GO" id="GO:0005886">
    <property type="term" value="C:plasma membrane"/>
    <property type="evidence" value="ECO:0007669"/>
    <property type="project" value="UniProtKB-SubCell"/>
</dbReference>
<dbReference type="Proteomes" id="UP000199800">
    <property type="component" value="Unassembled WGS sequence"/>
</dbReference>
<evidence type="ECO:0000256" key="13">
    <source>
        <dbReference type="ARBA" id="ARBA00023136"/>
    </source>
</evidence>
<feature type="transmembrane region" description="Helical" evidence="17">
    <location>
        <begin position="432"/>
        <end position="453"/>
    </location>
</feature>
<dbReference type="PANTHER" id="PTHR43185">
    <property type="entry name" value="FERROUS IRON TRANSPORT PROTEIN B"/>
    <property type="match status" value="1"/>
</dbReference>
<keyword evidence="4" id="KW-1003">Cell membrane</keyword>
<dbReference type="Pfam" id="PF07664">
    <property type="entry name" value="FeoB_C"/>
    <property type="match status" value="1"/>
</dbReference>
<dbReference type="InterPro" id="IPR027417">
    <property type="entry name" value="P-loop_NTPase"/>
</dbReference>
<evidence type="ECO:0000256" key="4">
    <source>
        <dbReference type="ARBA" id="ARBA00022475"/>
    </source>
</evidence>
<feature type="transmembrane region" description="Helical" evidence="17">
    <location>
        <begin position="522"/>
        <end position="541"/>
    </location>
</feature>
<dbReference type="NCBIfam" id="TIGR00437">
    <property type="entry name" value="feoB"/>
    <property type="match status" value="1"/>
</dbReference>
<feature type="transmembrane region" description="Helical" evidence="17">
    <location>
        <begin position="660"/>
        <end position="680"/>
    </location>
</feature>
<comment type="similarity">
    <text evidence="17">Belongs to the TRAFAC class TrmE-Era-EngA-EngB-Septin-like GTPase superfamily. FeoB GTPase (TC 9.A.8) family.</text>
</comment>
<feature type="transmembrane region" description="Helical" evidence="17">
    <location>
        <begin position="398"/>
        <end position="420"/>
    </location>
</feature>
<feature type="transmembrane region" description="Helical" evidence="17">
    <location>
        <begin position="465"/>
        <end position="484"/>
    </location>
</feature>
<dbReference type="GO" id="GO:0005525">
    <property type="term" value="F:GTP binding"/>
    <property type="evidence" value="ECO:0007669"/>
    <property type="project" value="UniProtKB-KW"/>
</dbReference>
<evidence type="ECO:0000256" key="14">
    <source>
        <dbReference type="NCBIfam" id="TIGR00437"/>
    </source>
</evidence>
<evidence type="ECO:0000256" key="15">
    <source>
        <dbReference type="PIRSR" id="PIRSR603373-1"/>
    </source>
</evidence>
<reference evidence="19 20" key="1">
    <citation type="submission" date="2016-10" db="EMBL/GenBank/DDBJ databases">
        <authorList>
            <person name="de Groot N.N."/>
        </authorList>
    </citation>
    <scope>NUCLEOTIDE SEQUENCE [LARGE SCALE GENOMIC DNA]</scope>
    <source>
        <strain evidence="19 20">DSM 1801</strain>
    </source>
</reference>
<keyword evidence="9 17" id="KW-1133">Transmembrane helix</keyword>
<keyword evidence="12 15" id="KW-0342">GTP-binding</keyword>
<feature type="binding site" evidence="16">
    <location>
        <position position="25"/>
    </location>
    <ligand>
        <name>Mg(2+)</name>
        <dbReference type="ChEBI" id="CHEBI:18420"/>
        <label>2</label>
    </ligand>
</feature>
<keyword evidence="7 17" id="KW-0812">Transmembrane</keyword>
<feature type="binding site" evidence="16">
    <location>
        <position position="22"/>
    </location>
    <ligand>
        <name>Mg(2+)</name>
        <dbReference type="ChEBI" id="CHEBI:18420"/>
        <label>1</label>
    </ligand>
</feature>
<dbReference type="GO" id="GO:0015093">
    <property type="term" value="F:ferrous iron transmembrane transporter activity"/>
    <property type="evidence" value="ECO:0007669"/>
    <property type="project" value="UniProtKB-UniRule"/>
</dbReference>
<keyword evidence="8 15" id="KW-0547">Nucleotide-binding</keyword>
<feature type="binding site" evidence="15">
    <location>
        <begin position="36"/>
        <end position="40"/>
    </location>
    <ligand>
        <name>GTP</name>
        <dbReference type="ChEBI" id="CHEBI:37565"/>
        <label>1</label>
    </ligand>
</feature>
<dbReference type="CDD" id="cd01879">
    <property type="entry name" value="FeoB"/>
    <property type="match status" value="1"/>
</dbReference>
<dbReference type="RefSeq" id="WP_092477939.1">
    <property type="nucleotide sequence ID" value="NZ_FOHN01000012.1"/>
</dbReference>
<dbReference type="EMBL" id="FOHN01000012">
    <property type="protein sequence ID" value="SET25587.1"/>
    <property type="molecule type" value="Genomic_DNA"/>
</dbReference>
<feature type="binding site" evidence="16">
    <location>
        <position position="26"/>
    </location>
    <ligand>
        <name>Mg(2+)</name>
        <dbReference type="ChEBI" id="CHEBI:18420"/>
        <label>2</label>
    </ligand>
</feature>
<keyword evidence="10 17" id="KW-0408">Iron</keyword>
<evidence type="ECO:0000256" key="7">
    <source>
        <dbReference type="ARBA" id="ARBA00022692"/>
    </source>
</evidence>
<dbReference type="NCBIfam" id="TIGR00231">
    <property type="entry name" value="small_GTP"/>
    <property type="match status" value="1"/>
</dbReference>
<evidence type="ECO:0000256" key="9">
    <source>
        <dbReference type="ARBA" id="ARBA00022989"/>
    </source>
</evidence>
<feature type="binding site" evidence="16">
    <location>
        <position position="23"/>
    </location>
    <ligand>
        <name>Mg(2+)</name>
        <dbReference type="ChEBI" id="CHEBI:18420"/>
        <label>2</label>
    </ligand>
</feature>
<keyword evidence="6" id="KW-0997">Cell inner membrane</keyword>
<dbReference type="InterPro" id="IPR011642">
    <property type="entry name" value="Gate_dom"/>
</dbReference>
<feature type="binding site" evidence="15">
    <location>
        <begin position="11"/>
        <end position="18"/>
    </location>
    <ligand>
        <name>GTP</name>
        <dbReference type="ChEBI" id="CHEBI:37565"/>
        <label>1</label>
    </ligand>
</feature>
<dbReference type="GO" id="GO:0046872">
    <property type="term" value="F:metal ion binding"/>
    <property type="evidence" value="ECO:0007669"/>
    <property type="project" value="UniProtKB-KW"/>
</dbReference>
<dbReference type="InterPro" id="IPR003373">
    <property type="entry name" value="Fe2_transport_prot-B"/>
</dbReference>
<sequence>MGEELNVGFIGNPNCGKTTLFNAYTGAKLKVANWPGVTVEKKEGAMKYHDHRFKLVDLPGIYSLTSYTMEEKLSREYIIGNDVDVIVDVADASALERNLYLTLQLIEIGKPVVLALNMMDIVAERGMEIDLHRLPEMLGIPVIPVSARKRTGLDILMHTVAHHKSKTKQCALEHHHKHMSKSGTYRSDIRHEQHAIVYDDVIESKIDSLTILLSQKYKEIPNKRWVAIKLLEQDTEVMKRYPLDTQGIIDKSYETEITNQKYDFIEEIIEEVVVNKAEKVAATDKADRLLTNQYLGIPIFLAIMAAVFFVTFAVGDYLKGGFEWAIDTLSSGVTDGLLAIHASDVVISLVVDGIIAGVGGILTFLPNIFILFLALAFLEDSGYMARVAYVMDGIMGKLGLSGRAFIPMLLGFGCTVPAIMASRALEDKRDRFRTILVTPFMSCSARLPIYVLFSQMFFGKYAMLAAYSMYVIGLLVAIGIALMIKVFGKQKSINPLLIELPDFKTPNGRSIIIYVWDKVKDYLTKAGTTIFVASIIVWIFLNFNQDGLTTDISTSFGAALGVILVPVLKPAGLGMWQVGLSLLSGLSAKEVVVSSFCVLFHVANINSPQGIAKLQASLAAQGFTQVNAYAMMLFCLLYTPCIASLATIRRELQSRKWTAFVIAFQLIVAWTVTTLFYQIAVRL</sequence>
<dbReference type="FunFam" id="3.40.50.300:FF:000426">
    <property type="entry name" value="Ferrous iron transport protein B"/>
    <property type="match status" value="1"/>
</dbReference>
<dbReference type="Gene3D" id="1.10.287.1770">
    <property type="match status" value="1"/>
</dbReference>
<dbReference type="InterPro" id="IPR006073">
    <property type="entry name" value="GTP-bd"/>
</dbReference>
<evidence type="ECO:0000256" key="1">
    <source>
        <dbReference type="ARBA" id="ARBA00003926"/>
    </source>
</evidence>
<dbReference type="AlphaFoldDB" id="A0A1I0D0Y4"/>
<evidence type="ECO:0000256" key="12">
    <source>
        <dbReference type="ARBA" id="ARBA00023134"/>
    </source>
</evidence>
<keyword evidence="16" id="KW-0479">Metal-binding</keyword>
<dbReference type="PROSITE" id="PS51711">
    <property type="entry name" value="G_FEOB"/>
    <property type="match status" value="1"/>
</dbReference>
<feature type="binding site" evidence="15">
    <location>
        <begin position="57"/>
        <end position="60"/>
    </location>
    <ligand>
        <name>GTP</name>
        <dbReference type="ChEBI" id="CHEBI:37565"/>
        <label>1</label>
    </ligand>
</feature>
<dbReference type="InterPro" id="IPR041069">
    <property type="entry name" value="FeoB_Cyto"/>
</dbReference>
<keyword evidence="3 17" id="KW-0813">Transport</keyword>
<keyword evidence="13 17" id="KW-0472">Membrane</keyword>
<evidence type="ECO:0000256" key="10">
    <source>
        <dbReference type="ARBA" id="ARBA00023004"/>
    </source>
</evidence>
<protein>
    <recommendedName>
        <fullName evidence="14 17">Ferrous iron transport protein B</fullName>
    </recommendedName>
</protein>
<dbReference type="OrthoDB" id="9809127at2"/>
<keyword evidence="11" id="KW-0406">Ion transport</keyword>
<evidence type="ECO:0000259" key="18">
    <source>
        <dbReference type="PROSITE" id="PS51711"/>
    </source>
</evidence>
<dbReference type="PANTHER" id="PTHR43185:SF1">
    <property type="entry name" value="FE(2+) TRANSPORTER FEOB"/>
    <property type="match status" value="1"/>
</dbReference>
<feature type="domain" description="FeoB-type G" evidence="18">
    <location>
        <begin position="4"/>
        <end position="166"/>
    </location>
</feature>
<feature type="transmembrane region" description="Helical" evidence="17">
    <location>
        <begin position="354"/>
        <end position="378"/>
    </location>
</feature>
<evidence type="ECO:0000256" key="8">
    <source>
        <dbReference type="ARBA" id="ARBA00022741"/>
    </source>
</evidence>
<dbReference type="InterPro" id="IPR030389">
    <property type="entry name" value="G_FEOB_dom"/>
</dbReference>
<evidence type="ECO:0000313" key="19">
    <source>
        <dbReference type="EMBL" id="SET25587.1"/>
    </source>
</evidence>
<accession>A0A1I0D0Y4</accession>
<feature type="transmembrane region" description="Helical" evidence="17">
    <location>
        <begin position="628"/>
        <end position="648"/>
    </location>
</feature>
<comment type="subcellular location">
    <subcellularLocation>
        <location evidence="2">Cell inner membrane</location>
        <topology evidence="2">Multi-pass membrane protein</topology>
    </subcellularLocation>
    <subcellularLocation>
        <location evidence="17">Cell membrane</location>
        <topology evidence="17">Multi-pass membrane protein</topology>
    </subcellularLocation>
</comment>
<dbReference type="Pfam" id="PF17910">
    <property type="entry name" value="FeoB_Cyto"/>
    <property type="match status" value="1"/>
</dbReference>